<dbReference type="InterPro" id="IPR029063">
    <property type="entry name" value="SAM-dependent_MTases_sf"/>
</dbReference>
<dbReference type="EMBL" id="DSUH01000393">
    <property type="protein sequence ID" value="HGU34581.1"/>
    <property type="molecule type" value="Genomic_DNA"/>
</dbReference>
<gene>
    <name evidence="3" type="ORF">ENS29_17310</name>
</gene>
<evidence type="ECO:0000256" key="2">
    <source>
        <dbReference type="SAM" id="MobiDB-lite"/>
    </source>
</evidence>
<dbReference type="Pfam" id="PF13489">
    <property type="entry name" value="Methyltransf_23"/>
    <property type="match status" value="1"/>
</dbReference>
<proteinExistence type="predicted"/>
<comment type="caution">
    <text evidence="3">The sequence shown here is derived from an EMBL/GenBank/DDBJ whole genome shotgun (WGS) entry which is preliminary data.</text>
</comment>
<dbReference type="GO" id="GO:0032259">
    <property type="term" value="P:methylation"/>
    <property type="evidence" value="ECO:0007669"/>
    <property type="project" value="UniProtKB-KW"/>
</dbReference>
<evidence type="ECO:0000256" key="1">
    <source>
        <dbReference type="ARBA" id="ARBA00022679"/>
    </source>
</evidence>
<name>A0A7C4RUS0_9BACT</name>
<sequence length="302" mass="33822">MVPGPLPALPTSCHRRPLGSSGTPARGCPARCSGRRAACGKADSRTDCGRMSKSQEKACMDTAQEIARQYAGERGKSYHDVVHRIPDRAVPWLVHLRRGKFLPHVRASDVVLEYGVGMGWNLAGLSCTRRIGYDVSSHLESVLESLGIEFVSDPALIPDGTVDVVICHHVLEHIAQPLSALQRMHRMMREQEGRLILVVPYETGRKYHRYDPLEPNHHLYSWNVQTLGNLVETTGFRVIEASRKRYGYDRFAAVWADRLHLGEPGFRILRRLLQAIRPLYEVVVVCAKGRVTGDKGRVTCDV</sequence>
<evidence type="ECO:0000313" key="3">
    <source>
        <dbReference type="EMBL" id="HGU34581.1"/>
    </source>
</evidence>
<accession>A0A7C4RUS0</accession>
<organism evidence="3">
    <name type="scientific">Desulfatirhabdium butyrativorans</name>
    <dbReference type="NCBI Taxonomy" id="340467"/>
    <lineage>
        <taxon>Bacteria</taxon>
        <taxon>Pseudomonadati</taxon>
        <taxon>Thermodesulfobacteriota</taxon>
        <taxon>Desulfobacteria</taxon>
        <taxon>Desulfobacterales</taxon>
        <taxon>Desulfatirhabdiaceae</taxon>
        <taxon>Desulfatirhabdium</taxon>
    </lineage>
</organism>
<dbReference type="PANTHER" id="PTHR43861:SF3">
    <property type="entry name" value="PUTATIVE (AFU_ORTHOLOGUE AFUA_2G14390)-RELATED"/>
    <property type="match status" value="1"/>
</dbReference>
<reference evidence="3" key="1">
    <citation type="journal article" date="2020" name="mSystems">
        <title>Genome- and Community-Level Interaction Insights into Carbon Utilization and Element Cycling Functions of Hydrothermarchaeota in Hydrothermal Sediment.</title>
        <authorList>
            <person name="Zhou Z."/>
            <person name="Liu Y."/>
            <person name="Xu W."/>
            <person name="Pan J."/>
            <person name="Luo Z.H."/>
            <person name="Li M."/>
        </authorList>
    </citation>
    <scope>NUCLEOTIDE SEQUENCE [LARGE SCALE GENOMIC DNA]</scope>
    <source>
        <strain evidence="3">SpSt-477</strain>
    </source>
</reference>
<feature type="region of interest" description="Disordered" evidence="2">
    <location>
        <begin position="1"/>
        <end position="26"/>
    </location>
</feature>
<dbReference type="GO" id="GO:0008168">
    <property type="term" value="F:methyltransferase activity"/>
    <property type="evidence" value="ECO:0007669"/>
    <property type="project" value="UniProtKB-KW"/>
</dbReference>
<dbReference type="AlphaFoldDB" id="A0A7C4RUS0"/>
<dbReference type="SUPFAM" id="SSF53335">
    <property type="entry name" value="S-adenosyl-L-methionine-dependent methyltransferases"/>
    <property type="match status" value="1"/>
</dbReference>
<keyword evidence="1 3" id="KW-0808">Transferase</keyword>
<dbReference type="CDD" id="cd02440">
    <property type="entry name" value="AdoMet_MTases"/>
    <property type="match status" value="1"/>
</dbReference>
<keyword evidence="3" id="KW-0489">Methyltransferase</keyword>
<dbReference type="Gene3D" id="3.40.50.150">
    <property type="entry name" value="Vaccinia Virus protein VP39"/>
    <property type="match status" value="1"/>
</dbReference>
<protein>
    <submittedName>
        <fullName evidence="3">Class I SAM-dependent methyltransferase</fullName>
    </submittedName>
</protein>
<dbReference type="PANTHER" id="PTHR43861">
    <property type="entry name" value="TRANS-ACONITATE 2-METHYLTRANSFERASE-RELATED"/>
    <property type="match status" value="1"/>
</dbReference>